<evidence type="ECO:0000313" key="3">
    <source>
        <dbReference type="Proteomes" id="UP001328107"/>
    </source>
</evidence>
<dbReference type="PROSITE" id="PS50097">
    <property type="entry name" value="BTB"/>
    <property type="match status" value="1"/>
</dbReference>
<dbReference type="InterPro" id="IPR011333">
    <property type="entry name" value="SKP1/BTB/POZ_sf"/>
</dbReference>
<accession>A0AAN5D336</accession>
<dbReference type="Pfam" id="PF00651">
    <property type="entry name" value="BTB"/>
    <property type="match status" value="1"/>
</dbReference>
<keyword evidence="3" id="KW-1185">Reference proteome</keyword>
<feature type="non-terminal residue" evidence="2">
    <location>
        <position position="100"/>
    </location>
</feature>
<organism evidence="2 3">
    <name type="scientific">Pristionchus mayeri</name>
    <dbReference type="NCBI Taxonomy" id="1317129"/>
    <lineage>
        <taxon>Eukaryota</taxon>
        <taxon>Metazoa</taxon>
        <taxon>Ecdysozoa</taxon>
        <taxon>Nematoda</taxon>
        <taxon>Chromadorea</taxon>
        <taxon>Rhabditida</taxon>
        <taxon>Rhabditina</taxon>
        <taxon>Diplogasteromorpha</taxon>
        <taxon>Diplogasteroidea</taxon>
        <taxon>Neodiplogasteridae</taxon>
        <taxon>Pristionchus</taxon>
    </lineage>
</organism>
<proteinExistence type="predicted"/>
<feature type="domain" description="BTB" evidence="1">
    <location>
        <begin position="64"/>
        <end position="100"/>
    </location>
</feature>
<dbReference type="EMBL" id="BTRK01000005">
    <property type="protein sequence ID" value="GMR54744.1"/>
    <property type="molecule type" value="Genomic_DNA"/>
</dbReference>
<dbReference type="Gene3D" id="3.30.710.10">
    <property type="entry name" value="Potassium Channel Kv1.1, Chain A"/>
    <property type="match status" value="1"/>
</dbReference>
<feature type="non-terminal residue" evidence="2">
    <location>
        <position position="1"/>
    </location>
</feature>
<dbReference type="AlphaFoldDB" id="A0AAN5D336"/>
<dbReference type="InterPro" id="IPR000210">
    <property type="entry name" value="BTB/POZ_dom"/>
</dbReference>
<dbReference type="PANTHER" id="PTHR47022:SF1">
    <property type="entry name" value="BTB AND MATH DOMAIN-CONTAINING PROTEIN 36-RELATED"/>
    <property type="match status" value="1"/>
</dbReference>
<protein>
    <recommendedName>
        <fullName evidence="1">BTB domain-containing protein</fullName>
    </recommendedName>
</protein>
<dbReference type="Proteomes" id="UP001328107">
    <property type="component" value="Unassembled WGS sequence"/>
</dbReference>
<gene>
    <name evidence="2" type="ORF">PMAYCL1PPCAC_24939</name>
</gene>
<dbReference type="PANTHER" id="PTHR47022">
    <property type="entry name" value="BTB AND MATH DOMAIN-CONTAINING PROTEIN 36-RELATED"/>
    <property type="match status" value="1"/>
</dbReference>
<reference evidence="3" key="1">
    <citation type="submission" date="2022-10" db="EMBL/GenBank/DDBJ databases">
        <title>Genome assembly of Pristionchus species.</title>
        <authorList>
            <person name="Yoshida K."/>
            <person name="Sommer R.J."/>
        </authorList>
    </citation>
    <scope>NUCLEOTIDE SEQUENCE [LARGE SCALE GENOMIC DNA]</scope>
    <source>
        <strain evidence="3">RS5460</strain>
    </source>
</reference>
<evidence type="ECO:0000313" key="2">
    <source>
        <dbReference type="EMBL" id="GMR54744.1"/>
    </source>
</evidence>
<evidence type="ECO:0000259" key="1">
    <source>
        <dbReference type="PROSITE" id="PS50097"/>
    </source>
</evidence>
<comment type="caution">
    <text evidence="2">The sequence shown here is derived from an EMBL/GenBank/DDBJ whole genome shotgun (WGS) entry which is preliminary data.</text>
</comment>
<name>A0AAN5D336_9BILA</name>
<dbReference type="SUPFAM" id="SSF54695">
    <property type="entry name" value="POZ domain"/>
    <property type="match status" value="1"/>
</dbReference>
<sequence length="100" mass="11391">DHNCEGWGDDLISWEDLFKVEKGFIENAKASYKIIIEARFFLANAVGIRTNPSVDFTGLNDLRHDVALVIEGEKIYASKQYLALHSTLFNAMFYGNFAER</sequence>